<sequence length="126" mass="13912">MIALQDSSGRVRAICELEPYNEDDENDSNQEMIDAKGEEARSDSDDQSVSEICASGLANRGAVCTSGQADYLAKFKPENAGPSAVTLEARGVFKDKRVLTTRWHSNEHLNQLTNALRQKQRSEVIL</sequence>
<evidence type="ECO:0000256" key="1">
    <source>
        <dbReference type="SAM" id="MobiDB-lite"/>
    </source>
</evidence>
<dbReference type="EMBL" id="CAAALY010295130">
    <property type="protein sequence ID" value="VEL44327.1"/>
    <property type="molecule type" value="Genomic_DNA"/>
</dbReference>
<proteinExistence type="predicted"/>
<gene>
    <name evidence="2" type="ORF">PXEA_LOCUS37767</name>
</gene>
<keyword evidence="3" id="KW-1185">Reference proteome</keyword>
<comment type="caution">
    <text evidence="2">The sequence shown here is derived from an EMBL/GenBank/DDBJ whole genome shotgun (WGS) entry which is preliminary data.</text>
</comment>
<evidence type="ECO:0000313" key="2">
    <source>
        <dbReference type="EMBL" id="VEL44327.1"/>
    </source>
</evidence>
<reference evidence="2" key="1">
    <citation type="submission" date="2018-11" db="EMBL/GenBank/DDBJ databases">
        <authorList>
            <consortium name="Pathogen Informatics"/>
        </authorList>
    </citation>
    <scope>NUCLEOTIDE SEQUENCE</scope>
</reference>
<protein>
    <submittedName>
        <fullName evidence="2">Uncharacterized protein</fullName>
    </submittedName>
</protein>
<feature type="compositionally biased region" description="Basic and acidic residues" evidence="1">
    <location>
        <begin position="33"/>
        <end position="44"/>
    </location>
</feature>
<feature type="region of interest" description="Disordered" evidence="1">
    <location>
        <begin position="18"/>
        <end position="48"/>
    </location>
</feature>
<dbReference type="AlphaFoldDB" id="A0A448XT31"/>
<organism evidence="2 3">
    <name type="scientific">Protopolystoma xenopodis</name>
    <dbReference type="NCBI Taxonomy" id="117903"/>
    <lineage>
        <taxon>Eukaryota</taxon>
        <taxon>Metazoa</taxon>
        <taxon>Spiralia</taxon>
        <taxon>Lophotrochozoa</taxon>
        <taxon>Platyhelminthes</taxon>
        <taxon>Monogenea</taxon>
        <taxon>Polyopisthocotylea</taxon>
        <taxon>Polystomatidea</taxon>
        <taxon>Polystomatidae</taxon>
        <taxon>Protopolystoma</taxon>
    </lineage>
</organism>
<accession>A0A448XT31</accession>
<dbReference type="Proteomes" id="UP000784294">
    <property type="component" value="Unassembled WGS sequence"/>
</dbReference>
<feature type="compositionally biased region" description="Acidic residues" evidence="1">
    <location>
        <begin position="19"/>
        <end position="28"/>
    </location>
</feature>
<name>A0A448XT31_9PLAT</name>
<evidence type="ECO:0000313" key="3">
    <source>
        <dbReference type="Proteomes" id="UP000784294"/>
    </source>
</evidence>